<dbReference type="EMBL" id="HE573027">
    <property type="protein sequence ID" value="CCC53668.1"/>
    <property type="molecule type" value="Genomic_DNA"/>
</dbReference>
<keyword evidence="1" id="KW-1133">Transmembrane helix</keyword>
<keyword evidence="1" id="KW-0812">Transmembrane</keyword>
<organism evidence="2">
    <name type="scientific">Trypanosoma vivax (strain Y486)</name>
    <dbReference type="NCBI Taxonomy" id="1055687"/>
    <lineage>
        <taxon>Eukaryota</taxon>
        <taxon>Discoba</taxon>
        <taxon>Euglenozoa</taxon>
        <taxon>Kinetoplastea</taxon>
        <taxon>Metakinetoplastina</taxon>
        <taxon>Trypanosomatida</taxon>
        <taxon>Trypanosomatidae</taxon>
        <taxon>Trypanosoma</taxon>
        <taxon>Duttonella</taxon>
    </lineage>
</organism>
<feature type="transmembrane region" description="Helical" evidence="1">
    <location>
        <begin position="77"/>
        <end position="104"/>
    </location>
</feature>
<reference evidence="2" key="1">
    <citation type="journal article" date="2012" name="Proc. Natl. Acad. Sci. U.S.A.">
        <title>Antigenic diversity is generated by distinct evolutionary mechanisms in African trypanosome species.</title>
        <authorList>
            <person name="Jackson A.P."/>
            <person name="Berry A."/>
            <person name="Aslett M."/>
            <person name="Allison H.C."/>
            <person name="Burton P."/>
            <person name="Vavrova-Anderson J."/>
            <person name="Brown R."/>
            <person name="Browne H."/>
            <person name="Corton N."/>
            <person name="Hauser H."/>
            <person name="Gamble J."/>
            <person name="Gilderthorp R."/>
            <person name="Marcello L."/>
            <person name="McQuillan J."/>
            <person name="Otto T.D."/>
            <person name="Quail M.A."/>
            <person name="Sanders M.J."/>
            <person name="van Tonder A."/>
            <person name="Ginger M.L."/>
            <person name="Field M.C."/>
            <person name="Barry J.D."/>
            <person name="Hertz-Fowler C."/>
            <person name="Berriman M."/>
        </authorList>
    </citation>
    <scope>NUCLEOTIDE SEQUENCE</scope>
    <source>
        <strain evidence="2">Y486</strain>
    </source>
</reference>
<evidence type="ECO:0000313" key="2">
    <source>
        <dbReference type="EMBL" id="CCC53668.1"/>
    </source>
</evidence>
<dbReference type="VEuPathDB" id="TriTrypDB:TvY486_1111520"/>
<dbReference type="AlphaFoldDB" id="G0UCV8"/>
<protein>
    <submittedName>
        <fullName evidence="2">Uncharacterized protein</fullName>
    </submittedName>
</protein>
<name>G0UCV8_TRYVY</name>
<sequence>MLFVLASPCHLRTCNLHSISAQASYFCDVHSRDAAHSQVTIYYTAHHLHADALVAPLFVTFVFLGSSARKRRLSSMYAADFSFTLSSCVFFIIIIIFCCFFPPAPQEKKRKKENNNNNNKGEK</sequence>
<accession>G0UCV8</accession>
<proteinExistence type="predicted"/>
<feature type="transmembrane region" description="Helical" evidence="1">
    <location>
        <begin position="47"/>
        <end position="65"/>
    </location>
</feature>
<keyword evidence="1" id="KW-0472">Membrane</keyword>
<evidence type="ECO:0000256" key="1">
    <source>
        <dbReference type="SAM" id="Phobius"/>
    </source>
</evidence>
<gene>
    <name evidence="2" type="ORF">TVY486_1111520</name>
</gene>